<dbReference type="EMBL" id="ACEN01000010">
    <property type="protein sequence ID" value="EEG34428.1"/>
    <property type="molecule type" value="Genomic_DNA"/>
</dbReference>
<keyword evidence="2" id="KW-1185">Reference proteome</keyword>
<dbReference type="AlphaFoldDB" id="C0EKG1"/>
<name>C0EKG1_NEIFL</name>
<gene>
    <name evidence="1" type="ORF">NEIFLAOT_00406</name>
</gene>
<proteinExistence type="predicted"/>
<comment type="caution">
    <text evidence="1">The sequence shown here is derived from an EMBL/GenBank/DDBJ whole genome shotgun (WGS) entry which is preliminary data.</text>
</comment>
<sequence length="171" mass="18852">MTGHALFHFQDFGQFDAQIVGDFLCFFWRQGIQVFTHAAQIEEQFALRFGCGNADQTPVAQNEFVDFGFNPMHGKRKQARAAAWFVAFDGFHQADIAFLNQVGLVEAVAVVAARNGYDDAKMGQNKLFGGIEVAFLLTFRQLCFFFGGKHGNAVDSMNVLLEATVAAVDNG</sequence>
<evidence type="ECO:0000313" key="2">
    <source>
        <dbReference type="Proteomes" id="UP000004457"/>
    </source>
</evidence>
<protein>
    <submittedName>
        <fullName evidence="1">Uncharacterized protein</fullName>
    </submittedName>
</protein>
<reference evidence="1 2" key="1">
    <citation type="submission" date="2009-01" db="EMBL/GenBank/DDBJ databases">
        <authorList>
            <person name="Fulton L."/>
            <person name="Clifton S."/>
            <person name="Chinwalla A.T."/>
            <person name="Mitreva M."/>
            <person name="Sodergren E."/>
            <person name="Weinstock G."/>
            <person name="Clifton S."/>
            <person name="Dooling D.J."/>
            <person name="Fulton B."/>
            <person name="Minx P."/>
            <person name="Pepin K.H."/>
            <person name="Johnson M."/>
            <person name="Bhonagiri V."/>
            <person name="Nash W.E."/>
            <person name="Mardis E.R."/>
            <person name="Wilson R.K."/>
        </authorList>
    </citation>
    <scope>NUCLEOTIDE SEQUENCE [LARGE SCALE GENOMIC DNA]</scope>
    <source>
        <strain evidence="1 2">NRL30031/H210</strain>
    </source>
</reference>
<organism evidence="1 2">
    <name type="scientific">Neisseria flavescens NRL30031/H210</name>
    <dbReference type="NCBI Taxonomy" id="546264"/>
    <lineage>
        <taxon>Bacteria</taxon>
        <taxon>Pseudomonadati</taxon>
        <taxon>Pseudomonadota</taxon>
        <taxon>Betaproteobacteria</taxon>
        <taxon>Neisseriales</taxon>
        <taxon>Neisseriaceae</taxon>
        <taxon>Neisseria</taxon>
    </lineage>
</organism>
<accession>C0EKG1</accession>
<evidence type="ECO:0000313" key="1">
    <source>
        <dbReference type="EMBL" id="EEG34428.1"/>
    </source>
</evidence>
<dbReference type="Proteomes" id="UP000004457">
    <property type="component" value="Unassembled WGS sequence"/>
</dbReference>